<protein>
    <submittedName>
        <fullName evidence="2">Methyltransferase</fullName>
        <ecNumber evidence="2">2.1.1.-</ecNumber>
    </submittedName>
</protein>
<keyword evidence="2" id="KW-0489">Methyltransferase</keyword>
<accession>A0A0B3RHG1</accession>
<evidence type="ECO:0000313" key="3">
    <source>
        <dbReference type="Proteomes" id="UP000030960"/>
    </source>
</evidence>
<dbReference type="AlphaFoldDB" id="A0A0B3RHG1"/>
<dbReference type="SUPFAM" id="SSF53335">
    <property type="entry name" value="S-adenosyl-L-methionine-dependent methyltransferases"/>
    <property type="match status" value="1"/>
</dbReference>
<proteinExistence type="predicted"/>
<evidence type="ECO:0000259" key="1">
    <source>
        <dbReference type="Pfam" id="PF08241"/>
    </source>
</evidence>
<dbReference type="PANTHER" id="PTHR43591">
    <property type="entry name" value="METHYLTRANSFERASE"/>
    <property type="match status" value="1"/>
</dbReference>
<dbReference type="Pfam" id="PF08241">
    <property type="entry name" value="Methyltransf_11"/>
    <property type="match status" value="1"/>
</dbReference>
<keyword evidence="3" id="KW-1185">Reference proteome</keyword>
<dbReference type="GO" id="GO:0032259">
    <property type="term" value="P:methylation"/>
    <property type="evidence" value="ECO:0007669"/>
    <property type="project" value="UniProtKB-KW"/>
</dbReference>
<keyword evidence="2" id="KW-0808">Transferase</keyword>
<feature type="domain" description="Methyltransferase type 11" evidence="1">
    <location>
        <begin position="46"/>
        <end position="144"/>
    </location>
</feature>
<dbReference type="InterPro" id="IPR029063">
    <property type="entry name" value="SAM-dependent_MTases_sf"/>
</dbReference>
<dbReference type="PANTHER" id="PTHR43591:SF24">
    <property type="entry name" value="2-METHOXY-6-POLYPRENYL-1,4-BENZOQUINOL METHYLASE, MITOCHONDRIAL"/>
    <property type="match status" value="1"/>
</dbReference>
<name>A0A0B3RHG1_9RHOB</name>
<gene>
    <name evidence="2" type="ORF">OA50_04659</name>
</gene>
<organism evidence="2 3">
    <name type="scientific">Mameliella alba</name>
    <dbReference type="NCBI Taxonomy" id="561184"/>
    <lineage>
        <taxon>Bacteria</taxon>
        <taxon>Pseudomonadati</taxon>
        <taxon>Pseudomonadota</taxon>
        <taxon>Alphaproteobacteria</taxon>
        <taxon>Rhodobacterales</taxon>
        <taxon>Roseobacteraceae</taxon>
        <taxon>Mameliella</taxon>
    </lineage>
</organism>
<dbReference type="Proteomes" id="UP000030960">
    <property type="component" value="Unassembled WGS sequence"/>
</dbReference>
<dbReference type="EMBL" id="JSUQ01000022">
    <property type="protein sequence ID" value="KHQ50735.1"/>
    <property type="molecule type" value="Genomic_DNA"/>
</dbReference>
<dbReference type="CDD" id="cd02440">
    <property type="entry name" value="AdoMet_MTases"/>
    <property type="match status" value="1"/>
</dbReference>
<dbReference type="InterPro" id="IPR013216">
    <property type="entry name" value="Methyltransf_11"/>
</dbReference>
<dbReference type="Gene3D" id="3.40.50.150">
    <property type="entry name" value="Vaccinia Virus protein VP39"/>
    <property type="match status" value="1"/>
</dbReference>
<dbReference type="GO" id="GO:0008757">
    <property type="term" value="F:S-adenosylmethionine-dependent methyltransferase activity"/>
    <property type="evidence" value="ECO:0007669"/>
    <property type="project" value="InterPro"/>
</dbReference>
<reference evidence="2 3" key="1">
    <citation type="submission" date="2014-10" db="EMBL/GenBank/DDBJ databases">
        <title>Genome sequence of Ponticoccus sp. strain UMTAT08 isolated from clonal culture of toxic dinoflagellate Alexandrium tamiyavanichii.</title>
        <authorList>
            <person name="Gan H.Y."/>
            <person name="Muhd D.-D."/>
            <person name="Mohd Noor M.E."/>
            <person name="Yeong Y.S."/>
            <person name="Usup G."/>
        </authorList>
    </citation>
    <scope>NUCLEOTIDE SEQUENCE [LARGE SCALE GENOMIC DNA]</scope>
    <source>
        <strain evidence="2 3">UMTAT08</strain>
    </source>
</reference>
<dbReference type="EC" id="2.1.1.-" evidence="2"/>
<sequence>MTGNSGFQLRRGGPKVYEASWVHAQMGRAAEDLVATADVVPGDRVIDIGCGTGVVARVAAARTGSAADVTGTDVSAEMVKAAARFAAEAGYPEIAWLECDATAIPLPDAAFDVGLCQQSLQFMPDKPTAMAEMARVIKPGGRLALSVWKTRSPIGAAFSTVLDREFGDGTTAPWDMVYSLGDRDSLHDLAAGAGLKDVHVAFDVKFARHPDSTAFITAAIAGSPIAETMAELPAAEHDRLIQEIVEELADFHDDDGLAVPAECLTLRARK</sequence>
<comment type="caution">
    <text evidence="2">The sequence shown here is derived from an EMBL/GenBank/DDBJ whole genome shotgun (WGS) entry which is preliminary data.</text>
</comment>
<evidence type="ECO:0000313" key="2">
    <source>
        <dbReference type="EMBL" id="KHQ50735.1"/>
    </source>
</evidence>
<dbReference type="STRING" id="561184.SAMN05216376_11198"/>